<proteinExistence type="inferred from homology"/>
<name>A0A2T0Q5D8_9ACTN</name>
<sequence>MRSKRLRRCWQRRLDALAAELAHGRAGGGDARPAAPPTPRRPGRGPAMIDIVNQLNAIRREAGGRPSEDGELAAVVLRREYGAPADDVWDAITDPDRVRRWFTKLGGELREGGNFQLEGNAGGDIVRCERPSLLRVTFGGPASIVELRLTALDGGRTELVLEHTVPLAAVGTRAGALYVGPGWDGAFMGLDLYLGGHVTEDFDPAAAAGSLEAQEFSQGSIQAWTALLRESGYASAEEIDAAYKVATGQYTPDLDGKD</sequence>
<evidence type="ECO:0000256" key="2">
    <source>
        <dbReference type="SAM" id="MobiDB-lite"/>
    </source>
</evidence>
<dbReference type="SUPFAM" id="SSF55961">
    <property type="entry name" value="Bet v1-like"/>
    <property type="match status" value="1"/>
</dbReference>
<feature type="region of interest" description="Disordered" evidence="2">
    <location>
        <begin position="24"/>
        <end position="46"/>
    </location>
</feature>
<dbReference type="Proteomes" id="UP000237846">
    <property type="component" value="Unassembled WGS sequence"/>
</dbReference>
<protein>
    <submittedName>
        <fullName evidence="4">Uncharacterized protein YndB with AHSA1/START domain</fullName>
    </submittedName>
</protein>
<comment type="similarity">
    <text evidence="1">Belongs to the AHA1 family.</text>
</comment>
<organism evidence="4 5">
    <name type="scientific">Allonocardiopsis opalescens</name>
    <dbReference type="NCBI Taxonomy" id="1144618"/>
    <lineage>
        <taxon>Bacteria</taxon>
        <taxon>Bacillati</taxon>
        <taxon>Actinomycetota</taxon>
        <taxon>Actinomycetes</taxon>
        <taxon>Streptosporangiales</taxon>
        <taxon>Allonocardiopsis</taxon>
    </lineage>
</organism>
<keyword evidence="5" id="KW-1185">Reference proteome</keyword>
<comment type="caution">
    <text evidence="4">The sequence shown here is derived from an EMBL/GenBank/DDBJ whole genome shotgun (WGS) entry which is preliminary data.</text>
</comment>
<dbReference type="InterPro" id="IPR013538">
    <property type="entry name" value="ASHA1/2-like_C"/>
</dbReference>
<reference evidence="4 5" key="1">
    <citation type="submission" date="2018-03" db="EMBL/GenBank/DDBJ databases">
        <title>Genomic Encyclopedia of Archaeal and Bacterial Type Strains, Phase II (KMG-II): from individual species to whole genera.</title>
        <authorList>
            <person name="Goeker M."/>
        </authorList>
    </citation>
    <scope>NUCLEOTIDE SEQUENCE [LARGE SCALE GENOMIC DNA]</scope>
    <source>
        <strain evidence="4 5">DSM 45601</strain>
    </source>
</reference>
<dbReference type="RefSeq" id="WP_211302886.1">
    <property type="nucleotide sequence ID" value="NZ_PVZC01000004.1"/>
</dbReference>
<dbReference type="AlphaFoldDB" id="A0A2T0Q5D8"/>
<dbReference type="InterPro" id="IPR023393">
    <property type="entry name" value="START-like_dom_sf"/>
</dbReference>
<evidence type="ECO:0000259" key="3">
    <source>
        <dbReference type="Pfam" id="PF08327"/>
    </source>
</evidence>
<dbReference type="Pfam" id="PF08327">
    <property type="entry name" value="AHSA1"/>
    <property type="match status" value="1"/>
</dbReference>
<dbReference type="EMBL" id="PVZC01000004">
    <property type="protein sequence ID" value="PRX99038.1"/>
    <property type="molecule type" value="Genomic_DNA"/>
</dbReference>
<accession>A0A2T0Q5D8</accession>
<evidence type="ECO:0000313" key="5">
    <source>
        <dbReference type="Proteomes" id="UP000237846"/>
    </source>
</evidence>
<dbReference type="Gene3D" id="3.30.530.20">
    <property type="match status" value="1"/>
</dbReference>
<gene>
    <name evidence="4" type="ORF">CLV72_104618</name>
</gene>
<evidence type="ECO:0000313" key="4">
    <source>
        <dbReference type="EMBL" id="PRX99038.1"/>
    </source>
</evidence>
<feature type="domain" description="Activator of Hsp90 ATPase homologue 1/2-like C-terminal" evidence="3">
    <location>
        <begin position="83"/>
        <end position="194"/>
    </location>
</feature>
<evidence type="ECO:0000256" key="1">
    <source>
        <dbReference type="ARBA" id="ARBA00006817"/>
    </source>
</evidence>